<accession>A0AAV9PR01</accession>
<sequence>FQKKKSAKRSKKYDTSSDDTTSSDEEEEKLMKQSKKKSKKKLEKKLKKFDSSSDDTISSDEEEGKLTKRTKKKSKKKSKKSKKEEISSEDDTASSGEREKATETSKNGSMEKSKKEQASLEDVPASASEEKPQENEHSAGGAVSDLRQREDESGEEFMRRVLKSRGLTVIAEAATGGQAPTLDGHGQQSDFPPLPGKSKETSFADAARNGGPPSLAGPGIPVLPNPPCSPDNQQAWPQDWNSLGQINIGTWRTKPPT</sequence>
<name>A0AAV9PR01_9PEZI</name>
<feature type="non-terminal residue" evidence="2">
    <location>
        <position position="1"/>
    </location>
</feature>
<organism evidence="2 3">
    <name type="scientific">Vermiconidia calcicola</name>
    <dbReference type="NCBI Taxonomy" id="1690605"/>
    <lineage>
        <taxon>Eukaryota</taxon>
        <taxon>Fungi</taxon>
        <taxon>Dikarya</taxon>
        <taxon>Ascomycota</taxon>
        <taxon>Pezizomycotina</taxon>
        <taxon>Dothideomycetes</taxon>
        <taxon>Dothideomycetidae</taxon>
        <taxon>Mycosphaerellales</taxon>
        <taxon>Extremaceae</taxon>
        <taxon>Vermiconidia</taxon>
    </lineage>
</organism>
<dbReference type="Proteomes" id="UP001345827">
    <property type="component" value="Unassembled WGS sequence"/>
</dbReference>
<feature type="compositionally biased region" description="Basic residues" evidence="1">
    <location>
        <begin position="1"/>
        <end position="11"/>
    </location>
</feature>
<feature type="compositionally biased region" description="Basic and acidic residues" evidence="1">
    <location>
        <begin position="146"/>
        <end position="159"/>
    </location>
</feature>
<feature type="compositionally biased region" description="Basic and acidic residues" evidence="1">
    <location>
        <begin position="96"/>
        <end position="118"/>
    </location>
</feature>
<keyword evidence="3" id="KW-1185">Reference proteome</keyword>
<evidence type="ECO:0000313" key="3">
    <source>
        <dbReference type="Proteomes" id="UP001345827"/>
    </source>
</evidence>
<protein>
    <recommendedName>
        <fullName evidence="4">Natural killer-tumor recognition protein</fullName>
    </recommendedName>
</protein>
<evidence type="ECO:0000256" key="1">
    <source>
        <dbReference type="SAM" id="MobiDB-lite"/>
    </source>
</evidence>
<feature type="compositionally biased region" description="Basic and acidic residues" evidence="1">
    <location>
        <begin position="128"/>
        <end position="137"/>
    </location>
</feature>
<dbReference type="AlphaFoldDB" id="A0AAV9PR01"/>
<feature type="compositionally biased region" description="Basic residues" evidence="1">
    <location>
        <begin position="67"/>
        <end position="81"/>
    </location>
</feature>
<reference evidence="2 3" key="1">
    <citation type="submission" date="2023-06" db="EMBL/GenBank/DDBJ databases">
        <title>Black Yeasts Isolated from many extreme environments.</title>
        <authorList>
            <person name="Coleine C."/>
            <person name="Stajich J.E."/>
            <person name="Selbmann L."/>
        </authorList>
    </citation>
    <scope>NUCLEOTIDE SEQUENCE [LARGE SCALE GENOMIC DNA]</scope>
    <source>
        <strain evidence="2 3">CCFEE 5887</strain>
    </source>
</reference>
<evidence type="ECO:0000313" key="2">
    <source>
        <dbReference type="EMBL" id="KAK5527918.1"/>
    </source>
</evidence>
<dbReference type="EMBL" id="JAXLQG010000031">
    <property type="protein sequence ID" value="KAK5527918.1"/>
    <property type="molecule type" value="Genomic_DNA"/>
</dbReference>
<gene>
    <name evidence="2" type="ORF">LTR25_010849</name>
</gene>
<comment type="caution">
    <text evidence="2">The sequence shown here is derived from an EMBL/GenBank/DDBJ whole genome shotgun (WGS) entry which is preliminary data.</text>
</comment>
<feature type="region of interest" description="Disordered" evidence="1">
    <location>
        <begin position="1"/>
        <end position="159"/>
    </location>
</feature>
<feature type="compositionally biased region" description="Basic residues" evidence="1">
    <location>
        <begin position="32"/>
        <end position="47"/>
    </location>
</feature>
<proteinExistence type="predicted"/>
<feature type="region of interest" description="Disordered" evidence="1">
    <location>
        <begin position="172"/>
        <end position="238"/>
    </location>
</feature>
<evidence type="ECO:0008006" key="4">
    <source>
        <dbReference type="Google" id="ProtNLM"/>
    </source>
</evidence>